<dbReference type="InterPro" id="IPR044068">
    <property type="entry name" value="CB"/>
</dbReference>
<gene>
    <name evidence="8" type="ORF">GGR38_003944</name>
</gene>
<dbReference type="Gene3D" id="1.10.150.130">
    <property type="match status" value="1"/>
</dbReference>
<evidence type="ECO:0000256" key="5">
    <source>
        <dbReference type="PROSITE-ProRule" id="PRU01248"/>
    </source>
</evidence>
<dbReference type="SUPFAM" id="SSF56349">
    <property type="entry name" value="DNA breaking-rejoining enzymes"/>
    <property type="match status" value="1"/>
</dbReference>
<dbReference type="PANTHER" id="PTHR30629">
    <property type="entry name" value="PROPHAGE INTEGRASE"/>
    <property type="match status" value="1"/>
</dbReference>
<evidence type="ECO:0000256" key="1">
    <source>
        <dbReference type="ARBA" id="ARBA00008857"/>
    </source>
</evidence>
<keyword evidence="9" id="KW-1185">Reference proteome</keyword>
<dbReference type="InterPro" id="IPR050808">
    <property type="entry name" value="Phage_Integrase"/>
</dbReference>
<keyword evidence="2" id="KW-0229">DNA integration</keyword>
<dbReference type="AlphaFoldDB" id="A0A7W6CI41"/>
<dbReference type="InterPro" id="IPR053876">
    <property type="entry name" value="Phage_int_M"/>
</dbReference>
<organism evidence="8 9">
    <name type="scientific">Novosphingobium sediminicola</name>
    <dbReference type="NCBI Taxonomy" id="563162"/>
    <lineage>
        <taxon>Bacteria</taxon>
        <taxon>Pseudomonadati</taxon>
        <taxon>Pseudomonadota</taxon>
        <taxon>Alphaproteobacteria</taxon>
        <taxon>Sphingomonadales</taxon>
        <taxon>Sphingomonadaceae</taxon>
        <taxon>Novosphingobium</taxon>
    </lineage>
</organism>
<dbReference type="GO" id="GO:0015074">
    <property type="term" value="P:DNA integration"/>
    <property type="evidence" value="ECO:0007669"/>
    <property type="project" value="UniProtKB-KW"/>
</dbReference>
<name>A0A7W6CI41_9SPHN</name>
<dbReference type="GO" id="GO:0006310">
    <property type="term" value="P:DNA recombination"/>
    <property type="evidence" value="ECO:0007669"/>
    <property type="project" value="UniProtKB-KW"/>
</dbReference>
<dbReference type="InterPro" id="IPR002104">
    <property type="entry name" value="Integrase_catalytic"/>
</dbReference>
<comment type="similarity">
    <text evidence="1">Belongs to the 'phage' integrase family.</text>
</comment>
<keyword evidence="4" id="KW-0233">DNA recombination</keyword>
<dbReference type="EMBL" id="JACIDX010000018">
    <property type="protein sequence ID" value="MBB3956971.1"/>
    <property type="molecule type" value="Genomic_DNA"/>
</dbReference>
<evidence type="ECO:0000256" key="3">
    <source>
        <dbReference type="ARBA" id="ARBA00023125"/>
    </source>
</evidence>
<keyword evidence="3 5" id="KW-0238">DNA-binding</keyword>
<dbReference type="CDD" id="cd00801">
    <property type="entry name" value="INT_P4_C"/>
    <property type="match status" value="1"/>
</dbReference>
<dbReference type="Pfam" id="PF22022">
    <property type="entry name" value="Phage_int_M"/>
    <property type="match status" value="1"/>
</dbReference>
<feature type="domain" description="Tyr recombinase" evidence="6">
    <location>
        <begin position="223"/>
        <end position="407"/>
    </location>
</feature>
<evidence type="ECO:0000313" key="9">
    <source>
        <dbReference type="Proteomes" id="UP000548867"/>
    </source>
</evidence>
<proteinExistence type="inferred from homology"/>
<evidence type="ECO:0000259" key="7">
    <source>
        <dbReference type="PROSITE" id="PS51900"/>
    </source>
</evidence>
<dbReference type="PANTHER" id="PTHR30629:SF2">
    <property type="entry name" value="PROPHAGE INTEGRASE INTS-RELATED"/>
    <property type="match status" value="1"/>
</dbReference>
<dbReference type="PROSITE" id="PS51898">
    <property type="entry name" value="TYR_RECOMBINASE"/>
    <property type="match status" value="1"/>
</dbReference>
<protein>
    <submittedName>
        <fullName evidence="8">Integrase</fullName>
    </submittedName>
</protein>
<dbReference type="InterPro" id="IPR010998">
    <property type="entry name" value="Integrase_recombinase_N"/>
</dbReference>
<evidence type="ECO:0000256" key="4">
    <source>
        <dbReference type="ARBA" id="ARBA00023172"/>
    </source>
</evidence>
<dbReference type="Pfam" id="PF00589">
    <property type="entry name" value="Phage_integrase"/>
    <property type="match status" value="1"/>
</dbReference>
<dbReference type="InterPro" id="IPR013762">
    <property type="entry name" value="Integrase-like_cat_sf"/>
</dbReference>
<dbReference type="InterPro" id="IPR025166">
    <property type="entry name" value="Integrase_DNA_bind_dom"/>
</dbReference>
<dbReference type="Pfam" id="PF13356">
    <property type="entry name" value="Arm-DNA-bind_3"/>
    <property type="match status" value="1"/>
</dbReference>
<dbReference type="Gene3D" id="1.10.443.10">
    <property type="entry name" value="Intergrase catalytic core"/>
    <property type="match status" value="1"/>
</dbReference>
<evidence type="ECO:0000259" key="6">
    <source>
        <dbReference type="PROSITE" id="PS51898"/>
    </source>
</evidence>
<dbReference type="PROSITE" id="PS51900">
    <property type="entry name" value="CB"/>
    <property type="match status" value="1"/>
</dbReference>
<reference evidence="8 9" key="1">
    <citation type="submission" date="2020-08" db="EMBL/GenBank/DDBJ databases">
        <title>Genomic Encyclopedia of Type Strains, Phase IV (KMG-IV): sequencing the most valuable type-strain genomes for metagenomic binning, comparative biology and taxonomic classification.</title>
        <authorList>
            <person name="Goeker M."/>
        </authorList>
    </citation>
    <scope>NUCLEOTIDE SEQUENCE [LARGE SCALE GENOMIC DNA]</scope>
    <source>
        <strain evidence="8 9">DSM 27057</strain>
    </source>
</reference>
<dbReference type="GO" id="GO:0003677">
    <property type="term" value="F:DNA binding"/>
    <property type="evidence" value="ECO:0007669"/>
    <property type="project" value="UniProtKB-UniRule"/>
</dbReference>
<dbReference type="Proteomes" id="UP000548867">
    <property type="component" value="Unassembled WGS sequence"/>
</dbReference>
<comment type="caution">
    <text evidence="8">The sequence shown here is derived from an EMBL/GenBank/DDBJ whole genome shotgun (WGS) entry which is preliminary data.</text>
</comment>
<evidence type="ECO:0000256" key="2">
    <source>
        <dbReference type="ARBA" id="ARBA00022908"/>
    </source>
</evidence>
<accession>A0A7W6CI41</accession>
<dbReference type="Gene3D" id="3.30.160.390">
    <property type="entry name" value="Integrase, DNA-binding domain"/>
    <property type="match status" value="1"/>
</dbReference>
<dbReference type="InterPro" id="IPR038488">
    <property type="entry name" value="Integrase_DNA-bd_sf"/>
</dbReference>
<feature type="domain" description="Core-binding (CB)" evidence="7">
    <location>
        <begin position="116"/>
        <end position="200"/>
    </location>
</feature>
<evidence type="ECO:0000313" key="8">
    <source>
        <dbReference type="EMBL" id="MBB3956971.1"/>
    </source>
</evidence>
<sequence length="428" mass="47905">MLFDSGNGCGAHFVEHRTMALSDLAIRNAKAREKSYKIGDSLGLFLQVQPTGSKLWRFKYRFEGLEKKLGLGIYPSVGLAEARKRRDQARELIAAGSDPSRERRREKLRRQELAGNSFALLAAEYCKKRKGDGYKPWAPATAERCEHLLSLVSVSIGRMAIADIEPADVLAAVRKIERRGKLESARRALQLAGSVFRFAVATARLRSDPTRDLRGALASPKVTHYGAITEAHKVGKLLRDIDSYQGVGVARLALKVAPHVFVRPGELRQALWSEIDLEGALWVIPAERMKVRKAHHVPLSNQVVDLLKDVRSLSGPKGYVFPSVRSRARPMSENTINGALRRLGYATDEMTGHGFRAMASTLLNESGKWSPDAIERALAHGDVSKVRAAYHRGAHWNERVEMAQWWSNYLDALREQRDSVILPEHWHD</sequence>
<dbReference type="InterPro" id="IPR011010">
    <property type="entry name" value="DNA_brk_join_enz"/>
</dbReference>